<dbReference type="AlphaFoldDB" id="S0FDT4"/>
<keyword evidence="3 6" id="KW-0731">Sigma factor</keyword>
<evidence type="ECO:0000256" key="1">
    <source>
        <dbReference type="ARBA" id="ARBA00010641"/>
    </source>
</evidence>
<name>S0FDT4_9BACT</name>
<evidence type="ECO:0000256" key="3">
    <source>
        <dbReference type="ARBA" id="ARBA00023082"/>
    </source>
</evidence>
<dbReference type="SUPFAM" id="SSF88946">
    <property type="entry name" value="Sigma2 domain of RNA polymerase sigma factors"/>
    <property type="match status" value="1"/>
</dbReference>
<dbReference type="InterPro" id="IPR014284">
    <property type="entry name" value="RNA_pol_sigma-70_dom"/>
</dbReference>
<comment type="similarity">
    <text evidence="1 6">Belongs to the sigma-70 factor family. ECF subfamily.</text>
</comment>
<sequence length="191" mass="22620">MQEKMLIEDIRNGSEKAFKILYSQWVSRLYQFVYQYLKSESATDDVVQETFMRIWTNRESLNSEYLFKSYLFTIAYHCLLKELKRQINNPSMEKYLEYQNTMATKDDEISDEIDYDTFQKALEKAKSHLSPRQREIFELNKEYGISIPEIAEKLSITDQVVRNQLSAALKTLRNELTGFNAIILIIVFSLH</sequence>
<dbReference type="GO" id="GO:0006352">
    <property type="term" value="P:DNA-templated transcription initiation"/>
    <property type="evidence" value="ECO:0007669"/>
    <property type="project" value="InterPro"/>
</dbReference>
<dbReference type="Pfam" id="PF04542">
    <property type="entry name" value="Sigma70_r2"/>
    <property type="match status" value="1"/>
</dbReference>
<evidence type="ECO:0000256" key="4">
    <source>
        <dbReference type="ARBA" id="ARBA00023125"/>
    </source>
</evidence>
<dbReference type="STRING" id="547042.BACCOPRO_03677"/>
<evidence type="ECO:0000256" key="6">
    <source>
        <dbReference type="RuleBase" id="RU000716"/>
    </source>
</evidence>
<reference evidence="9 10" key="1">
    <citation type="submission" date="2008-12" db="EMBL/GenBank/DDBJ databases">
        <authorList>
            <person name="Fulton L."/>
            <person name="Clifton S."/>
            <person name="Fulton B."/>
            <person name="Xu J."/>
            <person name="Minx P."/>
            <person name="Pepin K.H."/>
            <person name="Johnson M."/>
            <person name="Bhonagiri V."/>
            <person name="Nash W.E."/>
            <person name="Mardis E.R."/>
            <person name="Wilson R.K."/>
        </authorList>
    </citation>
    <scope>NUCLEOTIDE SEQUENCE [LARGE SCALE GENOMIC DNA]</scope>
    <source>
        <strain evidence="9 10">DSM 18228</strain>
    </source>
</reference>
<dbReference type="PANTHER" id="PTHR43133">
    <property type="entry name" value="RNA POLYMERASE ECF-TYPE SIGMA FACTO"/>
    <property type="match status" value="1"/>
</dbReference>
<dbReference type="RefSeq" id="WP_008145285.1">
    <property type="nucleotide sequence ID" value="NZ_EQ973651.1"/>
</dbReference>
<dbReference type="eggNOG" id="COG1595">
    <property type="taxonomic scope" value="Bacteria"/>
</dbReference>
<dbReference type="InterPro" id="IPR013249">
    <property type="entry name" value="RNA_pol_sigma70_r4_t2"/>
</dbReference>
<dbReference type="EMBL" id="ACBW01000228">
    <property type="protein sequence ID" value="EEF78152.1"/>
    <property type="molecule type" value="Genomic_DNA"/>
</dbReference>
<evidence type="ECO:0000259" key="7">
    <source>
        <dbReference type="Pfam" id="PF04542"/>
    </source>
</evidence>
<dbReference type="Gene3D" id="1.10.10.10">
    <property type="entry name" value="Winged helix-like DNA-binding domain superfamily/Winged helix DNA-binding domain"/>
    <property type="match status" value="1"/>
</dbReference>
<dbReference type="PROSITE" id="PS01063">
    <property type="entry name" value="SIGMA70_ECF"/>
    <property type="match status" value="1"/>
</dbReference>
<evidence type="ECO:0000259" key="8">
    <source>
        <dbReference type="Pfam" id="PF08281"/>
    </source>
</evidence>
<comment type="caution">
    <text evidence="9">The sequence shown here is derived from an EMBL/GenBank/DDBJ whole genome shotgun (WGS) entry which is preliminary data.</text>
</comment>
<dbReference type="InterPro" id="IPR013324">
    <property type="entry name" value="RNA_pol_sigma_r3/r4-like"/>
</dbReference>
<evidence type="ECO:0000256" key="2">
    <source>
        <dbReference type="ARBA" id="ARBA00023015"/>
    </source>
</evidence>
<gene>
    <name evidence="9" type="ORF">BACCOPRO_03677</name>
</gene>
<protein>
    <recommendedName>
        <fullName evidence="6">RNA polymerase sigma factor</fullName>
    </recommendedName>
</protein>
<dbReference type="GeneID" id="78405319"/>
<dbReference type="InterPro" id="IPR007627">
    <property type="entry name" value="RNA_pol_sigma70_r2"/>
</dbReference>
<evidence type="ECO:0000313" key="10">
    <source>
        <dbReference type="Proteomes" id="UP000014073"/>
    </source>
</evidence>
<feature type="domain" description="RNA polymerase sigma-70 region 2" evidence="7">
    <location>
        <begin position="21"/>
        <end position="86"/>
    </location>
</feature>
<dbReference type="GO" id="GO:0016987">
    <property type="term" value="F:sigma factor activity"/>
    <property type="evidence" value="ECO:0007669"/>
    <property type="project" value="UniProtKB-KW"/>
</dbReference>
<dbReference type="HOGENOM" id="CLU_047691_4_1_10"/>
<dbReference type="NCBIfam" id="TIGR02937">
    <property type="entry name" value="sigma70-ECF"/>
    <property type="match status" value="1"/>
</dbReference>
<dbReference type="SUPFAM" id="SSF88659">
    <property type="entry name" value="Sigma3 and sigma4 domains of RNA polymerase sigma factors"/>
    <property type="match status" value="1"/>
</dbReference>
<evidence type="ECO:0000256" key="5">
    <source>
        <dbReference type="ARBA" id="ARBA00023163"/>
    </source>
</evidence>
<dbReference type="InterPro" id="IPR013325">
    <property type="entry name" value="RNA_pol_sigma_r2"/>
</dbReference>
<organism evidence="9 10">
    <name type="scientific">Phocaeicola coprophilus DSM 18228 = JCM 13818</name>
    <dbReference type="NCBI Taxonomy" id="547042"/>
    <lineage>
        <taxon>Bacteria</taxon>
        <taxon>Pseudomonadati</taxon>
        <taxon>Bacteroidota</taxon>
        <taxon>Bacteroidia</taxon>
        <taxon>Bacteroidales</taxon>
        <taxon>Bacteroidaceae</taxon>
        <taxon>Phocaeicola</taxon>
    </lineage>
</organism>
<evidence type="ECO:0000313" key="9">
    <source>
        <dbReference type="EMBL" id="EEF78152.1"/>
    </source>
</evidence>
<dbReference type="GO" id="GO:0003677">
    <property type="term" value="F:DNA binding"/>
    <property type="evidence" value="ECO:0007669"/>
    <property type="project" value="UniProtKB-KW"/>
</dbReference>
<dbReference type="Gene3D" id="1.10.1740.10">
    <property type="match status" value="1"/>
</dbReference>
<dbReference type="InterPro" id="IPR000838">
    <property type="entry name" value="RNA_pol_sigma70_ECF_CS"/>
</dbReference>
<dbReference type="PANTHER" id="PTHR43133:SF46">
    <property type="entry name" value="RNA POLYMERASE SIGMA-70 FACTOR ECF SUBFAMILY"/>
    <property type="match status" value="1"/>
</dbReference>
<dbReference type="Proteomes" id="UP000014073">
    <property type="component" value="Unassembled WGS sequence"/>
</dbReference>
<dbReference type="InterPro" id="IPR039425">
    <property type="entry name" value="RNA_pol_sigma-70-like"/>
</dbReference>
<keyword evidence="4 6" id="KW-0238">DNA-binding</keyword>
<proteinExistence type="inferred from homology"/>
<dbReference type="OrthoDB" id="1342792at2"/>
<dbReference type="Pfam" id="PF08281">
    <property type="entry name" value="Sigma70_r4_2"/>
    <property type="match status" value="1"/>
</dbReference>
<keyword evidence="2 6" id="KW-0805">Transcription regulation</keyword>
<dbReference type="InterPro" id="IPR036388">
    <property type="entry name" value="WH-like_DNA-bd_sf"/>
</dbReference>
<feature type="domain" description="RNA polymerase sigma factor 70 region 4 type 2" evidence="8">
    <location>
        <begin position="121"/>
        <end position="172"/>
    </location>
</feature>
<keyword evidence="5 6" id="KW-0804">Transcription</keyword>
<keyword evidence="10" id="KW-1185">Reference proteome</keyword>
<accession>S0FDT4</accession>